<evidence type="ECO:0000256" key="4">
    <source>
        <dbReference type="ARBA" id="ARBA00022989"/>
    </source>
</evidence>
<evidence type="ECO:0000256" key="2">
    <source>
        <dbReference type="ARBA" id="ARBA00006193"/>
    </source>
</evidence>
<organism evidence="8 9">
    <name type="scientific">Ursus americanus</name>
    <name type="common">American black bear</name>
    <name type="synonym">Euarctos americanus</name>
    <dbReference type="NCBI Taxonomy" id="9643"/>
    <lineage>
        <taxon>Eukaryota</taxon>
        <taxon>Metazoa</taxon>
        <taxon>Chordata</taxon>
        <taxon>Craniata</taxon>
        <taxon>Vertebrata</taxon>
        <taxon>Euteleostomi</taxon>
        <taxon>Mammalia</taxon>
        <taxon>Eutheria</taxon>
        <taxon>Laurasiatheria</taxon>
        <taxon>Carnivora</taxon>
        <taxon>Caniformia</taxon>
        <taxon>Ursidae</taxon>
        <taxon>Ursus</taxon>
    </lineage>
</organism>
<comment type="similarity">
    <text evidence="2">Belongs to the L6 tetraspanin family.</text>
</comment>
<reference evidence="8" key="3">
    <citation type="submission" date="2025-09" db="UniProtKB">
        <authorList>
            <consortium name="Ensembl"/>
        </authorList>
    </citation>
    <scope>IDENTIFICATION</scope>
</reference>
<feature type="transmembrane region" description="Helical" evidence="7">
    <location>
        <begin position="91"/>
        <end position="114"/>
    </location>
</feature>
<dbReference type="STRING" id="9643.ENSUAMP00000006176"/>
<dbReference type="Proteomes" id="UP000291022">
    <property type="component" value="Unassembled WGS sequence"/>
</dbReference>
<keyword evidence="4 7" id="KW-1133">Transmembrane helix</keyword>
<evidence type="ECO:0000313" key="9">
    <source>
        <dbReference type="Proteomes" id="UP000291022"/>
    </source>
</evidence>
<protein>
    <submittedName>
        <fullName evidence="8">Transmembrane 4 L six family member 5</fullName>
    </submittedName>
</protein>
<reference evidence="8" key="2">
    <citation type="submission" date="2025-08" db="UniProtKB">
        <authorList>
            <consortium name="Ensembl"/>
        </authorList>
    </citation>
    <scope>IDENTIFICATION</scope>
</reference>
<dbReference type="AlphaFoldDB" id="A0A452QLJ0"/>
<dbReference type="Pfam" id="PF05805">
    <property type="entry name" value="L6_membrane"/>
    <property type="match status" value="1"/>
</dbReference>
<feature type="transmembrane region" description="Helical" evidence="7">
    <location>
        <begin position="9"/>
        <end position="28"/>
    </location>
</feature>
<name>A0A452QLJ0_URSAM</name>
<proteinExistence type="inferred from homology"/>
<evidence type="ECO:0000256" key="6">
    <source>
        <dbReference type="SAM" id="MobiDB-lite"/>
    </source>
</evidence>
<dbReference type="OMA" id="MVLCGIQ"/>
<dbReference type="GO" id="GO:0034618">
    <property type="term" value="F:arginine binding"/>
    <property type="evidence" value="ECO:0007669"/>
    <property type="project" value="Ensembl"/>
</dbReference>
<keyword evidence="5 7" id="KW-0472">Membrane</keyword>
<reference evidence="9" key="1">
    <citation type="submission" date="2016-06" db="EMBL/GenBank/DDBJ databases">
        <title>De novo assembly and RNA-Seq shows season-dependent expression and editing in black bear kidneys.</title>
        <authorList>
            <person name="Korstanje R."/>
            <person name="Srivastava A."/>
            <person name="Sarsani V.K."/>
            <person name="Sheehan S.M."/>
            <person name="Seger R.L."/>
            <person name="Barter M.E."/>
            <person name="Lindqvist C."/>
            <person name="Brody L.C."/>
            <person name="Mullikin J.C."/>
        </authorList>
    </citation>
    <scope>NUCLEOTIDE SEQUENCE [LARGE SCALE GENOMIC DNA]</scope>
</reference>
<dbReference type="PANTHER" id="PTHR14198">
    <property type="entry name" value="TRANSMEMBRANE 4 L6 FAMILY MEMBER 1-RELATED"/>
    <property type="match status" value="1"/>
</dbReference>
<dbReference type="Ensembl" id="ENSUAMT00000006985.1">
    <property type="protein sequence ID" value="ENSUAMP00000006176.1"/>
    <property type="gene ID" value="ENSUAMG00000005436.1"/>
</dbReference>
<evidence type="ECO:0000256" key="7">
    <source>
        <dbReference type="SAM" id="Phobius"/>
    </source>
</evidence>
<evidence type="ECO:0000256" key="3">
    <source>
        <dbReference type="ARBA" id="ARBA00022692"/>
    </source>
</evidence>
<dbReference type="GO" id="GO:0005765">
    <property type="term" value="C:lysosomal membrane"/>
    <property type="evidence" value="ECO:0007669"/>
    <property type="project" value="Ensembl"/>
</dbReference>
<dbReference type="GO" id="GO:2000045">
    <property type="term" value="P:regulation of G1/S transition of mitotic cell cycle"/>
    <property type="evidence" value="ECO:0007669"/>
    <property type="project" value="Ensembl"/>
</dbReference>
<dbReference type="InterPro" id="IPR008661">
    <property type="entry name" value="L6_membrane"/>
</dbReference>
<keyword evidence="9" id="KW-1185">Reference proteome</keyword>
<dbReference type="GO" id="GO:0005886">
    <property type="term" value="C:plasma membrane"/>
    <property type="evidence" value="ECO:0007669"/>
    <property type="project" value="Ensembl"/>
</dbReference>
<dbReference type="PANTHER" id="PTHR14198:SF4">
    <property type="entry name" value="TRANSMEMBRANE 4 L6 FAMILY MEMBER 5"/>
    <property type="match status" value="1"/>
</dbReference>
<gene>
    <name evidence="8" type="primary">TM4SF5</name>
</gene>
<comment type="subcellular location">
    <subcellularLocation>
        <location evidence="1">Membrane</location>
        <topology evidence="1">Multi-pass membrane protein</topology>
    </subcellularLocation>
</comment>
<accession>A0A452QLJ0</accession>
<keyword evidence="3 7" id="KW-0812">Transmembrane</keyword>
<feature type="region of interest" description="Disordered" evidence="6">
    <location>
        <begin position="226"/>
        <end position="280"/>
    </location>
</feature>
<evidence type="ECO:0000256" key="5">
    <source>
        <dbReference type="ARBA" id="ARBA00023136"/>
    </source>
</evidence>
<feature type="transmembrane region" description="Helical" evidence="7">
    <location>
        <begin position="48"/>
        <end position="70"/>
    </location>
</feature>
<dbReference type="GeneTree" id="ENSGT01030000234590"/>
<evidence type="ECO:0000256" key="1">
    <source>
        <dbReference type="ARBA" id="ARBA00004141"/>
    </source>
</evidence>
<evidence type="ECO:0000313" key="8">
    <source>
        <dbReference type="Ensembl" id="ENSUAMP00000006176.1"/>
    </source>
</evidence>
<sequence>MCTGKCSRFVGLSLIPLSLVCIVANALLLVPQGKTDWTDTSHLSLQVWLMAGFLGGGLMVLCPGIAAVRAGGKGCCGVGCCGNRCRMLRSVFSSAFGLLGAIYCLSVSGAGLRIGPKCLMDRRWDYHFKDTERAFNRTLWGLCEQPPGVVSWNVTLFSLLVAASCLEIVLCGVQLVNAALGVFCGDCRKKEVGRRGLEPERDPPCSLAASSPSLFRRAPLTEAPLTALLAPGRPTGPPRPGNKPLKSRARLGWCPLRTSARRRPDTQGPGGASVGDPSQF</sequence>